<dbReference type="PANTHER" id="PTHR37558:SF1">
    <property type="entry name" value="HTH CENPB-TYPE DOMAIN-CONTAINING PROTEIN"/>
    <property type="match status" value="1"/>
</dbReference>
<feature type="compositionally biased region" description="Low complexity" evidence="1">
    <location>
        <begin position="112"/>
        <end position="121"/>
    </location>
</feature>
<organism evidence="2 3">
    <name type="scientific">Phytophthora fragariae</name>
    <dbReference type="NCBI Taxonomy" id="53985"/>
    <lineage>
        <taxon>Eukaryota</taxon>
        <taxon>Sar</taxon>
        <taxon>Stramenopiles</taxon>
        <taxon>Oomycota</taxon>
        <taxon>Peronosporomycetes</taxon>
        <taxon>Peronosporales</taxon>
        <taxon>Peronosporaceae</taxon>
        <taxon>Phytophthora</taxon>
    </lineage>
</organism>
<evidence type="ECO:0000313" key="2">
    <source>
        <dbReference type="EMBL" id="KAE9336895.1"/>
    </source>
</evidence>
<dbReference type="AlphaFoldDB" id="A0A6G0RN84"/>
<dbReference type="PANTHER" id="PTHR37558">
    <property type="entry name" value="HTH CENPB-TYPE DOMAIN-CONTAINING PROTEIN"/>
    <property type="match status" value="1"/>
</dbReference>
<reference evidence="2 3" key="1">
    <citation type="submission" date="2018-09" db="EMBL/GenBank/DDBJ databases">
        <title>Genomic investigation of the strawberry pathogen Phytophthora fragariae indicates pathogenicity is determined by transcriptional variation in three key races.</title>
        <authorList>
            <person name="Adams T.M."/>
            <person name="Armitage A.D."/>
            <person name="Sobczyk M.K."/>
            <person name="Bates H.J."/>
            <person name="Dunwell J.M."/>
            <person name="Nellist C.F."/>
            <person name="Harrison R.J."/>
        </authorList>
    </citation>
    <scope>NUCLEOTIDE SEQUENCE [LARGE SCALE GENOMIC DNA]</scope>
    <source>
        <strain evidence="2 3">NOV-77</strain>
    </source>
</reference>
<evidence type="ECO:0000256" key="1">
    <source>
        <dbReference type="SAM" id="MobiDB-lite"/>
    </source>
</evidence>
<feature type="compositionally biased region" description="Basic and acidic residues" evidence="1">
    <location>
        <begin position="99"/>
        <end position="111"/>
    </location>
</feature>
<dbReference type="Proteomes" id="UP000486351">
    <property type="component" value="Unassembled WGS sequence"/>
</dbReference>
<gene>
    <name evidence="2" type="ORF">PF008_g12808</name>
</gene>
<comment type="caution">
    <text evidence="2">The sequence shown here is derived from an EMBL/GenBank/DDBJ whole genome shotgun (WGS) entry which is preliminary data.</text>
</comment>
<evidence type="ECO:0000313" key="3">
    <source>
        <dbReference type="Proteomes" id="UP000486351"/>
    </source>
</evidence>
<sequence length="121" mass="13434">MAEPTKRKIFSEAEDVLLLKQTIADVPYLQEQGNVTEQWEKLAEALVACPDFSRKNMSAAANEKNSAAKRLSGVTESYTEKDELVDELILRMDEMKAEKAAKKEAREEKNAASESAGEAIL</sequence>
<accession>A0A6G0RN84</accession>
<dbReference type="EMBL" id="QXFY01000732">
    <property type="protein sequence ID" value="KAE9336895.1"/>
    <property type="molecule type" value="Genomic_DNA"/>
</dbReference>
<protein>
    <submittedName>
        <fullName evidence="2">Uncharacterized protein</fullName>
    </submittedName>
</protein>
<name>A0A6G0RN84_9STRA</name>
<proteinExistence type="predicted"/>
<feature type="region of interest" description="Disordered" evidence="1">
    <location>
        <begin position="99"/>
        <end position="121"/>
    </location>
</feature>